<gene>
    <name evidence="1" type="ORF">CO173_01385</name>
</gene>
<protein>
    <submittedName>
        <fullName evidence="1">Uncharacterized protein</fullName>
    </submittedName>
</protein>
<dbReference type="EMBL" id="PFWT01000007">
    <property type="protein sequence ID" value="PJA46857.1"/>
    <property type="molecule type" value="Genomic_DNA"/>
</dbReference>
<evidence type="ECO:0000313" key="1">
    <source>
        <dbReference type="EMBL" id="PJA46857.1"/>
    </source>
</evidence>
<reference evidence="2" key="1">
    <citation type="submission" date="2017-09" db="EMBL/GenBank/DDBJ databases">
        <title>Depth-based differentiation of microbial function through sediment-hosted aquifers and enrichment of novel symbionts in the deep terrestrial subsurface.</title>
        <authorList>
            <person name="Probst A.J."/>
            <person name="Ladd B."/>
            <person name="Jarett J.K."/>
            <person name="Geller-Mcgrath D.E."/>
            <person name="Sieber C.M.K."/>
            <person name="Emerson J.B."/>
            <person name="Anantharaman K."/>
            <person name="Thomas B.C."/>
            <person name="Malmstrom R."/>
            <person name="Stieglmeier M."/>
            <person name="Klingl A."/>
            <person name="Woyke T."/>
            <person name="Ryan C.M."/>
            <person name="Banfield J.F."/>
        </authorList>
    </citation>
    <scope>NUCLEOTIDE SEQUENCE [LARGE SCALE GENOMIC DNA]</scope>
</reference>
<comment type="caution">
    <text evidence="1">The sequence shown here is derived from an EMBL/GenBank/DDBJ whole genome shotgun (WGS) entry which is preliminary data.</text>
</comment>
<dbReference type="Proteomes" id="UP000231263">
    <property type="component" value="Unassembled WGS sequence"/>
</dbReference>
<proteinExistence type="predicted"/>
<name>A0A2M7XG57_9BACT</name>
<accession>A0A2M7XG57</accession>
<evidence type="ECO:0000313" key="2">
    <source>
        <dbReference type="Proteomes" id="UP000231263"/>
    </source>
</evidence>
<organism evidence="1 2">
    <name type="scientific">Candidatus Uhrbacteria bacterium CG_4_9_14_3_um_filter_41_35</name>
    <dbReference type="NCBI Taxonomy" id="1975034"/>
    <lineage>
        <taxon>Bacteria</taxon>
        <taxon>Candidatus Uhriibacteriota</taxon>
    </lineage>
</organism>
<sequence length="339" mass="36104">MLLKTKDTSWVVAGTLVLIGLLVILSFALLQSQADTSTVVVAQSRPILNLVKLCPANDVAGTNCTALSTFVGSPNTQTQADVWAKITDGNSYNDIASLRISVHRSAIPLAQCMNASVNGNKDGNYCYNNINFGNNAGISQCVFDSSDTASAAWWKCTVTFEPWMDATDDQSKYPTENWQIQAWAQDSALNSIWKMATFENASVLSINFGSSTINYGQLPLNATSAGVAVLGTLYGNTDADMTIQANASLMTCDGQGSGFIPVENQRFGTNDVAYELLASALSTAPQDLDFESDANDNKLIARTSETTNPSDYVYFGIKIPSEGVGGNCSVTATILSVAQ</sequence>
<dbReference type="AlphaFoldDB" id="A0A2M7XG57"/>